<dbReference type="RefSeq" id="WP_133150655.1">
    <property type="nucleotide sequence ID" value="NZ_FZMO01000136.1"/>
</dbReference>
<gene>
    <name evidence="2" type="ORF">FRACA_2200001</name>
</gene>
<sequence length="483" mass="51337">MPTSPYPARRPAPTTPALRELVDRVQALIEERGWNWSDLGAHAGYSRKHAKSLATGRTLSAAGFKALDDAFGTSGDLLRLRDRAIAEREASLHGYTPEPPPGETQVVVRGAAPVPSTMEAGDPASPNPPREVSPTNRRDLLALIGSGVAAGGVMPILTPADRLLLLEGTARADSILPVVDAQIASCVSAYRTTTPAVLLGQIASAQSLIDGISAKLTLRPADHARLWHAATIAAGLRGWVHNNAGETASARISLAEAHKRADLLDDDQLIAWTRYMQAIVEDYAGNPKVAQRYAEDGLRHAHTGPSRALLLSDPVAGTRATLGDVDGVDRAVGESLDILHSLTPEEKGPIAGVIIDNIDTCHPANAATTATLAYARLGRPDRVRKTLTTVRPIIEAESAHQRPYMLLDEALAVSRSNDRDPHRIAGLTTQGLALALPFQAAHVGKRADAILRAVEPLNGHPAIGDLRDSASVWRKQQQPSLPA</sequence>
<dbReference type="EMBL" id="FZMO01000136">
    <property type="protein sequence ID" value="SNQ48107.1"/>
    <property type="molecule type" value="Genomic_DNA"/>
</dbReference>
<dbReference type="Proteomes" id="UP000234331">
    <property type="component" value="Unassembled WGS sequence"/>
</dbReference>
<dbReference type="AlphaFoldDB" id="A0A2I2KR13"/>
<reference evidence="2 3" key="1">
    <citation type="submission" date="2017-06" db="EMBL/GenBank/DDBJ databases">
        <authorList>
            <person name="Kim H.J."/>
            <person name="Triplett B.A."/>
        </authorList>
    </citation>
    <scope>NUCLEOTIDE SEQUENCE [LARGE SCALE GENOMIC DNA]</scope>
    <source>
        <strain evidence="2">FRACA_ARgP5</strain>
    </source>
</reference>
<protein>
    <recommendedName>
        <fullName evidence="4">HTH cro/C1-type domain-containing protein</fullName>
    </recommendedName>
</protein>
<evidence type="ECO:0000313" key="2">
    <source>
        <dbReference type="EMBL" id="SNQ48107.1"/>
    </source>
</evidence>
<keyword evidence="3" id="KW-1185">Reference proteome</keyword>
<accession>A0A2I2KR13</accession>
<evidence type="ECO:0000256" key="1">
    <source>
        <dbReference type="SAM" id="MobiDB-lite"/>
    </source>
</evidence>
<evidence type="ECO:0008006" key="4">
    <source>
        <dbReference type="Google" id="ProtNLM"/>
    </source>
</evidence>
<name>A0A2I2KR13_9ACTN</name>
<dbReference type="OrthoDB" id="3213425at2"/>
<evidence type="ECO:0000313" key="3">
    <source>
        <dbReference type="Proteomes" id="UP000234331"/>
    </source>
</evidence>
<organism evidence="2 3">
    <name type="scientific">Frankia canadensis</name>
    <dbReference type="NCBI Taxonomy" id="1836972"/>
    <lineage>
        <taxon>Bacteria</taxon>
        <taxon>Bacillati</taxon>
        <taxon>Actinomycetota</taxon>
        <taxon>Actinomycetes</taxon>
        <taxon>Frankiales</taxon>
        <taxon>Frankiaceae</taxon>
        <taxon>Frankia</taxon>
    </lineage>
</organism>
<feature type="region of interest" description="Disordered" evidence="1">
    <location>
        <begin position="115"/>
        <end position="135"/>
    </location>
</feature>
<proteinExistence type="predicted"/>